<dbReference type="EMBL" id="VSSQ01135932">
    <property type="protein sequence ID" value="MPN60540.1"/>
    <property type="molecule type" value="Genomic_DNA"/>
</dbReference>
<name>A0A645JBT6_9ZZZZ</name>
<sequence length="79" mass="8840">MLFPQHPGDFAWTIAVQTPSIDLLHYSRSLVIDNPFGTILRVLLVAIRRFGAKVLPGVPLESHHISNLLRSIPDVPFVE</sequence>
<accession>A0A645JBT6</accession>
<reference evidence="1" key="1">
    <citation type="submission" date="2019-08" db="EMBL/GenBank/DDBJ databases">
        <authorList>
            <person name="Kucharzyk K."/>
            <person name="Murdoch R.W."/>
            <person name="Higgins S."/>
            <person name="Loffler F."/>
        </authorList>
    </citation>
    <scope>NUCLEOTIDE SEQUENCE</scope>
</reference>
<organism evidence="1">
    <name type="scientific">bioreactor metagenome</name>
    <dbReference type="NCBI Taxonomy" id="1076179"/>
    <lineage>
        <taxon>unclassified sequences</taxon>
        <taxon>metagenomes</taxon>
        <taxon>ecological metagenomes</taxon>
    </lineage>
</organism>
<protein>
    <submittedName>
        <fullName evidence="1">Uncharacterized protein</fullName>
    </submittedName>
</protein>
<comment type="caution">
    <text evidence="1">The sequence shown here is derived from an EMBL/GenBank/DDBJ whole genome shotgun (WGS) entry which is preliminary data.</text>
</comment>
<proteinExistence type="predicted"/>
<dbReference type="AlphaFoldDB" id="A0A645JBT6"/>
<gene>
    <name evidence="1" type="ORF">SDC9_208268</name>
</gene>
<evidence type="ECO:0000313" key="1">
    <source>
        <dbReference type="EMBL" id="MPN60540.1"/>
    </source>
</evidence>